<reference evidence="1" key="2">
    <citation type="submission" date="2025-09" db="UniProtKB">
        <authorList>
            <consortium name="Ensembl"/>
        </authorList>
    </citation>
    <scope>IDENTIFICATION</scope>
</reference>
<dbReference type="SUPFAM" id="SSF50353">
    <property type="entry name" value="Cytokine"/>
    <property type="match status" value="1"/>
</dbReference>
<reference evidence="1" key="1">
    <citation type="submission" date="2025-08" db="UniProtKB">
        <authorList>
            <consortium name="Ensembl"/>
        </authorList>
    </citation>
    <scope>IDENTIFICATION</scope>
</reference>
<evidence type="ECO:0008006" key="3">
    <source>
        <dbReference type="Google" id="ProtNLM"/>
    </source>
</evidence>
<dbReference type="STRING" id="205130.ENSMAMP00000000711"/>
<dbReference type="InterPro" id="IPR008996">
    <property type="entry name" value="IL1/FGF"/>
</dbReference>
<dbReference type="Proteomes" id="UP000261640">
    <property type="component" value="Unplaced"/>
</dbReference>
<accession>A0A3Q3KUJ1</accession>
<proteinExistence type="predicted"/>
<organism evidence="1 2">
    <name type="scientific">Mastacembelus armatus</name>
    <name type="common">zig-zag eel</name>
    <dbReference type="NCBI Taxonomy" id="205130"/>
    <lineage>
        <taxon>Eukaryota</taxon>
        <taxon>Metazoa</taxon>
        <taxon>Chordata</taxon>
        <taxon>Craniata</taxon>
        <taxon>Vertebrata</taxon>
        <taxon>Euteleostomi</taxon>
        <taxon>Actinopterygii</taxon>
        <taxon>Neopterygii</taxon>
        <taxon>Teleostei</taxon>
        <taxon>Neoteleostei</taxon>
        <taxon>Acanthomorphata</taxon>
        <taxon>Anabantaria</taxon>
        <taxon>Synbranchiformes</taxon>
        <taxon>Mastacembelidae</taxon>
        <taxon>Mastacembelus</taxon>
    </lineage>
</organism>
<dbReference type="CDD" id="cd23298">
    <property type="entry name" value="beta-trefoil_IL18"/>
    <property type="match status" value="1"/>
</dbReference>
<name>A0A3Q3KUJ1_9TELE</name>
<dbReference type="AlphaFoldDB" id="A0A3Q3KUJ1"/>
<keyword evidence="2" id="KW-1185">Reference proteome</keyword>
<protein>
    <recommendedName>
        <fullName evidence="3">Interleukin-18</fullName>
    </recommendedName>
</protein>
<evidence type="ECO:0000313" key="2">
    <source>
        <dbReference type="Proteomes" id="UP000261640"/>
    </source>
</evidence>
<evidence type="ECO:0000313" key="1">
    <source>
        <dbReference type="Ensembl" id="ENSMAMP00000000711.1"/>
    </source>
</evidence>
<dbReference type="InParanoid" id="A0A3Q3KUJ1"/>
<sequence length="198" mass="23074">MATIEFSPVRFYGACSDAFYFDSKMDQADLDSDTFRISIQCFKYLIRNRDNKFLLLHNKRQFQVQDLTTQQQCHADCKFNIQIYQNSALENRKGRAVMLYANKDGQKMVACCSEKHEIYPLAMDLPDTIDETAHKSLFYLIKLSASDQYMFESSMYPSKFLGFEPVEGNPSLNRLVLQECRYDEVDEHCQVILSPCME</sequence>
<dbReference type="Gene3D" id="2.80.10.50">
    <property type="match status" value="1"/>
</dbReference>
<dbReference type="GeneTree" id="ENSGT00390000001053"/>
<dbReference type="Ensembl" id="ENSMAMT00000000727.2">
    <property type="protein sequence ID" value="ENSMAMP00000000711.1"/>
    <property type="gene ID" value="ENSMAMG00000000523.2"/>
</dbReference>